<dbReference type="PANTHER" id="PTHR43433:SF5">
    <property type="entry name" value="AB HYDROLASE-1 DOMAIN-CONTAINING PROTEIN"/>
    <property type="match status" value="1"/>
</dbReference>
<reference evidence="2 3" key="1">
    <citation type="submission" date="2019-06" db="EMBL/GenBank/DDBJ databases">
        <title>Sequencing the genomes of 1000 actinobacteria strains.</title>
        <authorList>
            <person name="Klenk H.-P."/>
        </authorList>
    </citation>
    <scope>NUCLEOTIDE SEQUENCE [LARGE SCALE GENOMIC DNA]</scope>
    <source>
        <strain evidence="2 3">DSM 18607</strain>
    </source>
</reference>
<evidence type="ECO:0000313" key="3">
    <source>
        <dbReference type="Proteomes" id="UP000317893"/>
    </source>
</evidence>
<proteinExistence type="predicted"/>
<gene>
    <name evidence="2" type="ORF">FB458_1610</name>
</gene>
<dbReference type="InterPro" id="IPR000073">
    <property type="entry name" value="AB_hydrolase_1"/>
</dbReference>
<dbReference type="OrthoDB" id="63962at2"/>
<dbReference type="InterPro" id="IPR029058">
    <property type="entry name" value="AB_hydrolase_fold"/>
</dbReference>
<comment type="caution">
    <text evidence="2">The sequence shown here is derived from an EMBL/GenBank/DDBJ whole genome shotgun (WGS) entry which is preliminary data.</text>
</comment>
<sequence>MAASTLTAGPGLVSVPGGDLAFEVHAGETAPVLAVHGVSSTRRLWSWVHAAAPELTLVAPDLRGRGDSVDVAGPFGLRRHADDLVRLLDHLGLAQVVVAGMSMGAFVAVHLADRHPDRVSSLVLVDGGFPMPVPPGLTRENVATAFADRTSRLEHPWPSVSSYVEHVVATTTPLLDPADPVLQHCLAHDLDADGRVRLSAEALVEDARSVFFGDTPWDALVHPVRFLHAQWSVGRDTPPAYDAAAVRRYSAVCTRVVPLPGADHAATVMSARGGLETADLIREALEETA</sequence>
<dbReference type="Pfam" id="PF00561">
    <property type="entry name" value="Abhydrolase_1"/>
    <property type="match status" value="1"/>
</dbReference>
<dbReference type="RefSeq" id="WP_141848029.1">
    <property type="nucleotide sequence ID" value="NZ_BAAAPR010000004.1"/>
</dbReference>
<evidence type="ECO:0000259" key="1">
    <source>
        <dbReference type="Pfam" id="PF00561"/>
    </source>
</evidence>
<protein>
    <submittedName>
        <fullName evidence="2">Pimeloyl-ACP methyl ester carboxylesterase</fullName>
    </submittedName>
</protein>
<dbReference type="AlphaFoldDB" id="A0A542DZK1"/>
<evidence type="ECO:0000313" key="2">
    <source>
        <dbReference type="EMBL" id="TQJ08520.1"/>
    </source>
</evidence>
<dbReference type="InterPro" id="IPR050471">
    <property type="entry name" value="AB_hydrolase"/>
</dbReference>
<dbReference type="PRINTS" id="PR00111">
    <property type="entry name" value="ABHYDROLASE"/>
</dbReference>
<dbReference type="GO" id="GO:0003824">
    <property type="term" value="F:catalytic activity"/>
    <property type="evidence" value="ECO:0007669"/>
    <property type="project" value="UniProtKB-ARBA"/>
</dbReference>
<accession>A0A542DZK1</accession>
<feature type="domain" description="AB hydrolase-1" evidence="1">
    <location>
        <begin position="31"/>
        <end position="148"/>
    </location>
</feature>
<organism evidence="2 3">
    <name type="scientific">Lapillicoccus jejuensis</name>
    <dbReference type="NCBI Taxonomy" id="402171"/>
    <lineage>
        <taxon>Bacteria</taxon>
        <taxon>Bacillati</taxon>
        <taxon>Actinomycetota</taxon>
        <taxon>Actinomycetes</taxon>
        <taxon>Micrococcales</taxon>
        <taxon>Intrasporangiaceae</taxon>
        <taxon>Lapillicoccus</taxon>
    </lineage>
</organism>
<dbReference type="Gene3D" id="3.40.50.1820">
    <property type="entry name" value="alpha/beta hydrolase"/>
    <property type="match status" value="1"/>
</dbReference>
<name>A0A542DZK1_9MICO</name>
<dbReference type="EMBL" id="VFMN01000001">
    <property type="protein sequence ID" value="TQJ08520.1"/>
    <property type="molecule type" value="Genomic_DNA"/>
</dbReference>
<keyword evidence="3" id="KW-1185">Reference proteome</keyword>
<dbReference type="PANTHER" id="PTHR43433">
    <property type="entry name" value="HYDROLASE, ALPHA/BETA FOLD FAMILY PROTEIN"/>
    <property type="match status" value="1"/>
</dbReference>
<dbReference type="SUPFAM" id="SSF53474">
    <property type="entry name" value="alpha/beta-Hydrolases"/>
    <property type="match status" value="1"/>
</dbReference>
<dbReference type="Proteomes" id="UP000317893">
    <property type="component" value="Unassembled WGS sequence"/>
</dbReference>